<evidence type="ECO:0000256" key="3">
    <source>
        <dbReference type="ARBA" id="ARBA00022842"/>
    </source>
</evidence>
<comment type="subunit">
    <text evidence="6">Homodimer.</text>
</comment>
<dbReference type="GO" id="GO:0070204">
    <property type="term" value="F:2-succinyl-5-enolpyruvyl-6-hydroxy-3-cyclohexene-1-carboxylic-acid synthase activity"/>
    <property type="evidence" value="ECO:0007669"/>
    <property type="project" value="UniProtKB-UniRule"/>
</dbReference>
<comment type="catalytic activity">
    <reaction evidence="6">
        <text>isochorismate + 2-oxoglutarate + H(+) = 5-enolpyruvoyl-6-hydroxy-2-succinyl-cyclohex-3-ene-1-carboxylate + CO2</text>
        <dbReference type="Rhea" id="RHEA:25593"/>
        <dbReference type="ChEBI" id="CHEBI:15378"/>
        <dbReference type="ChEBI" id="CHEBI:16526"/>
        <dbReference type="ChEBI" id="CHEBI:16810"/>
        <dbReference type="ChEBI" id="CHEBI:29780"/>
        <dbReference type="ChEBI" id="CHEBI:58818"/>
        <dbReference type="EC" id="2.2.1.9"/>
    </reaction>
</comment>
<dbReference type="Pfam" id="PF02775">
    <property type="entry name" value="TPP_enzyme_C"/>
    <property type="match status" value="1"/>
</dbReference>
<accession>A0A563VNV5</accession>
<dbReference type="AlphaFoldDB" id="A0A563VNV5"/>
<dbReference type="EC" id="2.2.1.9" evidence="6"/>
<feature type="domain" description="Menaquinone biosynthesis protein MenD middle" evidence="9">
    <location>
        <begin position="226"/>
        <end position="410"/>
    </location>
</feature>
<dbReference type="GO" id="GO:0042372">
    <property type="term" value="P:phylloquinone biosynthetic process"/>
    <property type="evidence" value="ECO:0007669"/>
    <property type="project" value="UniProtKB-UniRule"/>
</dbReference>
<feature type="domain" description="Thiamine pyrophosphate enzyme N-terminal TPP-binding" evidence="8">
    <location>
        <begin position="15"/>
        <end position="126"/>
    </location>
</feature>
<dbReference type="NCBIfam" id="TIGR00173">
    <property type="entry name" value="menD"/>
    <property type="match status" value="1"/>
</dbReference>
<dbReference type="CDD" id="cd07037">
    <property type="entry name" value="TPP_PYR_MenD"/>
    <property type="match status" value="1"/>
</dbReference>
<dbReference type="SUPFAM" id="SSF52518">
    <property type="entry name" value="Thiamin diphosphate-binding fold (THDP-binding)"/>
    <property type="match status" value="2"/>
</dbReference>
<dbReference type="GO" id="GO:0030145">
    <property type="term" value="F:manganese ion binding"/>
    <property type="evidence" value="ECO:0007669"/>
    <property type="project" value="UniProtKB-UniRule"/>
</dbReference>
<evidence type="ECO:0000259" key="8">
    <source>
        <dbReference type="Pfam" id="PF02776"/>
    </source>
</evidence>
<dbReference type="Gene3D" id="3.40.50.1220">
    <property type="entry name" value="TPP-binding domain"/>
    <property type="match status" value="1"/>
</dbReference>
<comment type="function">
    <text evidence="6">Catalyzes the thiamine diphosphate-dependent decarboxylation of 2-oxoglutarate and the subsequent addition of the resulting succinic semialdehyde-thiamine pyrophosphate anion to isochorismate to yield 2-succinyl-5-enolpyruvyl-6-hydroxy-3-cyclohexene-1-carboxylate (SEPHCHC).</text>
</comment>
<dbReference type="GO" id="GO:0030976">
    <property type="term" value="F:thiamine pyrophosphate binding"/>
    <property type="evidence" value="ECO:0007669"/>
    <property type="project" value="UniProtKB-UniRule"/>
</dbReference>
<evidence type="ECO:0000256" key="6">
    <source>
        <dbReference type="HAMAP-Rule" id="MF_01659"/>
    </source>
</evidence>
<dbReference type="UniPathway" id="UPA01057">
    <property type="reaction ID" value="UER00164"/>
</dbReference>
<proteinExistence type="inferred from homology"/>
<dbReference type="Pfam" id="PF16582">
    <property type="entry name" value="TPP_enzyme_M_2"/>
    <property type="match status" value="1"/>
</dbReference>
<comment type="pathway">
    <text evidence="6">Cofactor biosynthesis; phylloquinone biosynthesis.</text>
</comment>
<dbReference type="CDD" id="cd02009">
    <property type="entry name" value="TPP_SHCHC_synthase"/>
    <property type="match status" value="1"/>
</dbReference>
<dbReference type="GO" id="GO:0009234">
    <property type="term" value="P:menaquinone biosynthetic process"/>
    <property type="evidence" value="ECO:0007669"/>
    <property type="project" value="InterPro"/>
</dbReference>
<dbReference type="HAMAP" id="MF_01659">
    <property type="entry name" value="MenD"/>
    <property type="match status" value="1"/>
</dbReference>
<evidence type="ECO:0000256" key="5">
    <source>
        <dbReference type="ARBA" id="ARBA00023211"/>
    </source>
</evidence>
<reference evidence="10 11" key="1">
    <citation type="submission" date="2019-01" db="EMBL/GenBank/DDBJ databases">
        <authorList>
            <person name="Brito A."/>
        </authorList>
    </citation>
    <scope>NUCLEOTIDE SEQUENCE [LARGE SCALE GENOMIC DNA]</scope>
    <source>
        <strain evidence="10">1</strain>
    </source>
</reference>
<name>A0A563VNV5_9CYAN</name>
<comment type="pathway">
    <text evidence="6">Quinol/quinone metabolism; 1,4-dihydroxy-2-naphthoate biosynthesis; 1,4-dihydroxy-2-naphthoate from chorismate: step 2/7.</text>
</comment>
<organism evidence="10 11">
    <name type="scientific">Hyella patelloides LEGE 07179</name>
    <dbReference type="NCBI Taxonomy" id="945734"/>
    <lineage>
        <taxon>Bacteria</taxon>
        <taxon>Bacillati</taxon>
        <taxon>Cyanobacteriota</taxon>
        <taxon>Cyanophyceae</taxon>
        <taxon>Pleurocapsales</taxon>
        <taxon>Hyellaceae</taxon>
        <taxon>Hyella</taxon>
    </lineage>
</organism>
<keyword evidence="4 6" id="KW-0786">Thiamine pyrophosphate</keyword>
<gene>
    <name evidence="6 10" type="primary">menD</name>
    <name evidence="10" type="ORF">H1P_1780006</name>
</gene>
<keyword evidence="11" id="KW-1185">Reference proteome</keyword>
<evidence type="ECO:0000256" key="1">
    <source>
        <dbReference type="ARBA" id="ARBA00022679"/>
    </source>
</evidence>
<evidence type="ECO:0000313" key="11">
    <source>
        <dbReference type="Proteomes" id="UP000320055"/>
    </source>
</evidence>
<dbReference type="EMBL" id="CAACVJ010000088">
    <property type="protein sequence ID" value="VEP13013.1"/>
    <property type="molecule type" value="Genomic_DNA"/>
</dbReference>
<comment type="cofactor">
    <cofactor evidence="6">
        <name>thiamine diphosphate</name>
        <dbReference type="ChEBI" id="CHEBI:58937"/>
    </cofactor>
    <text evidence="6">Binds 1 thiamine pyrophosphate per subunit.</text>
</comment>
<dbReference type="UniPathway" id="UPA00995"/>
<comment type="cofactor">
    <cofactor evidence="6">
        <name>Mg(2+)</name>
        <dbReference type="ChEBI" id="CHEBI:18420"/>
    </cofactor>
    <cofactor evidence="6">
        <name>Mn(2+)</name>
        <dbReference type="ChEBI" id="CHEBI:29035"/>
    </cofactor>
</comment>
<dbReference type="PANTHER" id="PTHR42916:SF1">
    <property type="entry name" value="PROTEIN PHYLLO, CHLOROPLASTIC"/>
    <property type="match status" value="1"/>
</dbReference>
<keyword evidence="3 6" id="KW-0460">Magnesium</keyword>
<dbReference type="InterPro" id="IPR012001">
    <property type="entry name" value="Thiamin_PyroP_enz_TPP-bd_dom"/>
</dbReference>
<dbReference type="OrthoDB" id="9791859at2"/>
<evidence type="ECO:0000256" key="4">
    <source>
        <dbReference type="ARBA" id="ARBA00023052"/>
    </source>
</evidence>
<protein>
    <recommendedName>
        <fullName evidence="6">2-succinyl-5-enolpyruvyl-6-hydroxy-3-cyclohexene-1-carboxylate synthase</fullName>
        <shortName evidence="6">SEPHCHC synthase</shortName>
        <ecNumber evidence="6">2.2.1.9</ecNumber>
    </recommendedName>
</protein>
<dbReference type="PANTHER" id="PTHR42916">
    <property type="entry name" value="2-SUCCINYL-5-ENOLPYRUVYL-6-HYDROXY-3-CYCLOHEXENE-1-CARBOXYLATE SYNTHASE"/>
    <property type="match status" value="1"/>
</dbReference>
<dbReference type="InterPro" id="IPR032264">
    <property type="entry name" value="MenD_middle"/>
</dbReference>
<evidence type="ECO:0000313" key="10">
    <source>
        <dbReference type="EMBL" id="VEP13013.1"/>
    </source>
</evidence>
<evidence type="ECO:0000259" key="9">
    <source>
        <dbReference type="Pfam" id="PF16582"/>
    </source>
</evidence>
<dbReference type="Proteomes" id="UP000320055">
    <property type="component" value="Unassembled WGS sequence"/>
</dbReference>
<dbReference type="Pfam" id="PF02776">
    <property type="entry name" value="TPP_enzyme_N"/>
    <property type="match status" value="1"/>
</dbReference>
<keyword evidence="2 6" id="KW-0479">Metal-binding</keyword>
<comment type="similarity">
    <text evidence="6">Belongs to the TPP enzyme family. MenD subfamily.</text>
</comment>
<keyword evidence="5 6" id="KW-0464">Manganese</keyword>
<dbReference type="InterPro" id="IPR029061">
    <property type="entry name" value="THDP-binding"/>
</dbReference>
<evidence type="ECO:0000259" key="7">
    <source>
        <dbReference type="Pfam" id="PF02775"/>
    </source>
</evidence>
<dbReference type="RefSeq" id="WP_144871220.1">
    <property type="nucleotide sequence ID" value="NZ_LR213929.1"/>
</dbReference>
<dbReference type="Gene3D" id="3.40.50.970">
    <property type="match status" value="2"/>
</dbReference>
<dbReference type="PIRSF" id="PIRSF004983">
    <property type="entry name" value="MenD"/>
    <property type="match status" value="1"/>
</dbReference>
<keyword evidence="1 6" id="KW-0808">Transferase</keyword>
<dbReference type="InterPro" id="IPR011766">
    <property type="entry name" value="TPP_enzyme_TPP-bd"/>
</dbReference>
<dbReference type="InterPro" id="IPR004433">
    <property type="entry name" value="MenaQ_synth_MenD"/>
</dbReference>
<feature type="domain" description="Thiamine pyrophosphate enzyme TPP-binding" evidence="7">
    <location>
        <begin position="419"/>
        <end position="545"/>
    </location>
</feature>
<dbReference type="GO" id="GO:0000287">
    <property type="term" value="F:magnesium ion binding"/>
    <property type="evidence" value="ECO:0007669"/>
    <property type="project" value="UniProtKB-UniRule"/>
</dbReference>
<evidence type="ECO:0000256" key="2">
    <source>
        <dbReference type="ARBA" id="ARBA00022723"/>
    </source>
</evidence>
<sequence>MLLDSRNVNTLWCSVLVETLVCLGLKDTVICPGSRSTPLTIAFAKHPQVRTIPILDERSAAFFALGKAKRTHLPVVLVCSSGTAGANFYPAIIEAKETGVPLIVLTADRPPELRHCHAGQTIDQIKLYGNYPNWYTELAIPEANREMLCYLRQHIVQAWEKSLFPFRGVVHLNCPFREPLAPIIQPEIQAKMAKFAKQDFFSHLRGFNLNNNIQCNMMFPSLKLDTEGIIISGLTQTEHPEKYCQEIALLAKKLQFPVLAEALSPLRNYARLNPYLITTYDTILREPTQAAKLQPKVIIQIGELPTSKQLRNWLSSVQATRYIITCNQENFDPLHSKTIHLRTSIKAFTKSIITEDIINNVGNYLKNWCELETKTIKAIAEKLRPLDNLYEGKTAWLISQHLPPKTPIFLANSMSVRNAEFFWQPNNSQVIPYFNRGANGIDGTLSTALGIADGDRPTVILSGDLALLHDTNGFLINNHFSGHLTIIVINNNGGGIFETLPISQFDPPFEEYFAIPQNINFAQLCKTYGVEYKLIDNWQQLPPLLNPLPKKGMRLLEIKTDRKQDASWLKNDFWRSP</sequence>